<dbReference type="InterPro" id="IPR050327">
    <property type="entry name" value="Proton-linked_MCT"/>
</dbReference>
<evidence type="ECO:0000256" key="1">
    <source>
        <dbReference type="ARBA" id="ARBA00004141"/>
    </source>
</evidence>
<dbReference type="InterPro" id="IPR011701">
    <property type="entry name" value="MFS"/>
</dbReference>
<feature type="region of interest" description="Disordered" evidence="3">
    <location>
        <begin position="1"/>
        <end position="76"/>
    </location>
</feature>
<name>A0A1G4IUB4_9SACH</name>
<dbReference type="SUPFAM" id="SSF103473">
    <property type="entry name" value="MFS general substrate transporter"/>
    <property type="match status" value="1"/>
</dbReference>
<comment type="subcellular location">
    <subcellularLocation>
        <location evidence="1">Membrane</location>
        <topology evidence="1">Multi-pass membrane protein</topology>
    </subcellularLocation>
</comment>
<feature type="transmembrane region" description="Helical" evidence="4">
    <location>
        <begin position="522"/>
        <end position="542"/>
    </location>
</feature>
<evidence type="ECO:0000313" key="6">
    <source>
        <dbReference type="Proteomes" id="UP000191024"/>
    </source>
</evidence>
<keyword evidence="4" id="KW-0472">Membrane</keyword>
<feature type="transmembrane region" description="Helical" evidence="4">
    <location>
        <begin position="428"/>
        <end position="447"/>
    </location>
</feature>
<evidence type="ECO:0000313" key="5">
    <source>
        <dbReference type="EMBL" id="SCU80336.1"/>
    </source>
</evidence>
<feature type="transmembrane region" description="Helical" evidence="4">
    <location>
        <begin position="368"/>
        <end position="391"/>
    </location>
</feature>
<dbReference type="PANTHER" id="PTHR11360:SF315">
    <property type="entry name" value="TRANSPORTER MCH2-RELATED"/>
    <property type="match status" value="1"/>
</dbReference>
<proteinExistence type="inferred from homology"/>
<dbReference type="EMBL" id="LT598464">
    <property type="protein sequence ID" value="SCU80336.1"/>
    <property type="molecule type" value="Genomic_DNA"/>
</dbReference>
<feature type="transmembrane region" description="Helical" evidence="4">
    <location>
        <begin position="453"/>
        <end position="477"/>
    </location>
</feature>
<reference evidence="5 6" key="1">
    <citation type="submission" date="2016-03" db="EMBL/GenBank/DDBJ databases">
        <authorList>
            <person name="Devillers H."/>
        </authorList>
    </citation>
    <scope>NUCLEOTIDE SEQUENCE [LARGE SCALE GENOMIC DNA]</scope>
    <source>
        <strain evidence="5">CBS 11717</strain>
    </source>
</reference>
<dbReference type="Proteomes" id="UP000191024">
    <property type="component" value="Chromosome B"/>
</dbReference>
<dbReference type="CDD" id="cd17352">
    <property type="entry name" value="MFS_MCT_SLC16"/>
    <property type="match status" value="1"/>
</dbReference>
<organism evidence="5 6">
    <name type="scientific">Lachancea mirantina</name>
    <dbReference type="NCBI Taxonomy" id="1230905"/>
    <lineage>
        <taxon>Eukaryota</taxon>
        <taxon>Fungi</taxon>
        <taxon>Dikarya</taxon>
        <taxon>Ascomycota</taxon>
        <taxon>Saccharomycotina</taxon>
        <taxon>Saccharomycetes</taxon>
        <taxon>Saccharomycetales</taxon>
        <taxon>Saccharomycetaceae</taxon>
        <taxon>Lachancea</taxon>
    </lineage>
</organism>
<dbReference type="GO" id="GO:0022857">
    <property type="term" value="F:transmembrane transporter activity"/>
    <property type="evidence" value="ECO:0007669"/>
    <property type="project" value="InterPro"/>
</dbReference>
<feature type="compositionally biased region" description="Polar residues" evidence="3">
    <location>
        <begin position="50"/>
        <end position="60"/>
    </location>
</feature>
<evidence type="ECO:0000256" key="2">
    <source>
        <dbReference type="ARBA" id="ARBA00006727"/>
    </source>
</evidence>
<comment type="similarity">
    <text evidence="2">Belongs to the major facilitator superfamily. Monocarboxylate porter (TC 2.A.1.13) family.</text>
</comment>
<dbReference type="PANTHER" id="PTHR11360">
    <property type="entry name" value="MONOCARBOXYLATE TRANSPORTER"/>
    <property type="match status" value="1"/>
</dbReference>
<sequence>MSSEESSQASSIRSTLHDGGGVPKSINEMPVLNGHRSRLSRYNFRRPSETGRSQRSTSRAQGDIDDDDDEANNNASIDSHSLNRILTERFDVEDAMRLESNIDGAKTGQPAINAEDEGQQYEDGGQIVSKVFTNRSTGHLDLPPDGGYGWVCCICVTLIMFSTWGSNSAFGVYLAYYLNNGVFPGASKYDYAIIAGLTVALGQGLAPISTLLMRLWGLKIPMYIGIIFLFAGFMLASFATKLWQLYLTQGVLVGIGISLSFAPATTVLPGWFLKKRSACIGISFMGTGAGGVTYTLAVNKLIQETGHQNWPLRMMAIACAITCLVSAILVKQRIPLKPTGSKSWLVIKQQFQLTISARVAKMYSVNLVAAWFTLSLFGYNLMVFTLSPYAVARGLSPHQASILTTALNAAQTLGRPAMGLLGDRFGRMNVTVILTVTLTIFLFAFWLPSHTFIQLLFFSICVGACIGVANVMSTVLVADFVQPSDFIPAWSYVMGSGAPALLVCEVVAQALTTEKNPTNPYIHTQIFAGLCFFCALLLVLLLREYSVRKKLESKINSFDSWVHHENSHDGISEKECSSHDRELGKNRLRERDLVSPGLKNYFRRMCHPMKV</sequence>
<feature type="transmembrane region" description="Helical" evidence="4">
    <location>
        <begin position="310"/>
        <end position="330"/>
    </location>
</feature>
<dbReference type="GO" id="GO:0016020">
    <property type="term" value="C:membrane"/>
    <property type="evidence" value="ECO:0007669"/>
    <property type="project" value="UniProtKB-SubCell"/>
</dbReference>
<feature type="transmembrane region" description="Helical" evidence="4">
    <location>
        <begin position="220"/>
        <end position="239"/>
    </location>
</feature>
<feature type="transmembrane region" description="Helical" evidence="4">
    <location>
        <begin position="278"/>
        <end position="298"/>
    </location>
</feature>
<feature type="transmembrane region" description="Helical" evidence="4">
    <location>
        <begin position="148"/>
        <end position="177"/>
    </location>
</feature>
<feature type="compositionally biased region" description="Low complexity" evidence="3">
    <location>
        <begin position="1"/>
        <end position="14"/>
    </location>
</feature>
<dbReference type="Gene3D" id="1.20.1250.20">
    <property type="entry name" value="MFS general substrate transporter like domains"/>
    <property type="match status" value="2"/>
</dbReference>
<keyword evidence="6" id="KW-1185">Reference proteome</keyword>
<gene>
    <name evidence="5" type="ORF">LAMI_0B01838G</name>
</gene>
<accession>A0A1G4IUB4</accession>
<keyword evidence="4" id="KW-0812">Transmembrane</keyword>
<evidence type="ECO:0000256" key="4">
    <source>
        <dbReference type="SAM" id="Phobius"/>
    </source>
</evidence>
<protein>
    <submittedName>
        <fullName evidence="5">LAMI_0B01838g1_1</fullName>
    </submittedName>
</protein>
<dbReference type="AlphaFoldDB" id="A0A1G4IUB4"/>
<feature type="transmembrane region" description="Helical" evidence="4">
    <location>
        <begin position="251"/>
        <end position="272"/>
    </location>
</feature>
<dbReference type="OrthoDB" id="2213137at2759"/>
<evidence type="ECO:0000256" key="3">
    <source>
        <dbReference type="SAM" id="MobiDB-lite"/>
    </source>
</evidence>
<dbReference type="Pfam" id="PF07690">
    <property type="entry name" value="MFS_1"/>
    <property type="match status" value="1"/>
</dbReference>
<keyword evidence="4" id="KW-1133">Transmembrane helix</keyword>
<dbReference type="InterPro" id="IPR036259">
    <property type="entry name" value="MFS_trans_sf"/>
</dbReference>
<feature type="transmembrane region" description="Helical" evidence="4">
    <location>
        <begin position="189"/>
        <end position="208"/>
    </location>
</feature>